<dbReference type="InterPro" id="IPR050327">
    <property type="entry name" value="Proton-linked_MCT"/>
</dbReference>
<feature type="transmembrane region" description="Helical" evidence="3">
    <location>
        <begin position="328"/>
        <end position="347"/>
    </location>
</feature>
<dbReference type="PANTHER" id="PTHR11360:SF234">
    <property type="entry name" value="MFS-TYPE TRANSPORTER DBAD-RELATED"/>
    <property type="match status" value="1"/>
</dbReference>
<keyword evidence="3" id="KW-0812">Transmembrane</keyword>
<comment type="similarity">
    <text evidence="2">Belongs to the major facilitator superfamily. Monocarboxylate porter (TC 2.A.1.13) family.</text>
</comment>
<feature type="transmembrane region" description="Helical" evidence="3">
    <location>
        <begin position="171"/>
        <end position="190"/>
    </location>
</feature>
<dbReference type="Proteomes" id="UP001203852">
    <property type="component" value="Unassembled WGS sequence"/>
</dbReference>
<feature type="transmembrane region" description="Helical" evidence="3">
    <location>
        <begin position="265"/>
        <end position="288"/>
    </location>
</feature>
<comment type="caution">
    <text evidence="5">The sequence shown here is derived from an EMBL/GenBank/DDBJ whole genome shotgun (WGS) entry which is preliminary data.</text>
</comment>
<gene>
    <name evidence="5" type="ORF">EDD36DRAFT_386735</name>
</gene>
<feature type="transmembrane region" description="Helical" evidence="3">
    <location>
        <begin position="393"/>
        <end position="414"/>
    </location>
</feature>
<dbReference type="EMBL" id="MU404359">
    <property type="protein sequence ID" value="KAI1609999.1"/>
    <property type="molecule type" value="Genomic_DNA"/>
</dbReference>
<dbReference type="PROSITE" id="PS50850">
    <property type="entry name" value="MFS"/>
    <property type="match status" value="1"/>
</dbReference>
<proteinExistence type="inferred from homology"/>
<reference evidence="5" key="1">
    <citation type="journal article" date="2022" name="bioRxiv">
        <title>Deciphering the potential niche of two novel black yeast fungi from a biological soil crust based on their genomes, phenotypes, and melanin regulation.</title>
        <authorList>
            <consortium name="DOE Joint Genome Institute"/>
            <person name="Carr E.C."/>
            <person name="Barton Q."/>
            <person name="Grambo S."/>
            <person name="Sullivan M."/>
            <person name="Renfro C.M."/>
            <person name="Kuo A."/>
            <person name="Pangilinan J."/>
            <person name="Lipzen A."/>
            <person name="Keymanesh K."/>
            <person name="Savage E."/>
            <person name="Barry K."/>
            <person name="Grigoriev I.V."/>
            <person name="Riekhof W.R."/>
            <person name="Harris S.S."/>
        </authorList>
    </citation>
    <scope>NUCLEOTIDE SEQUENCE</scope>
    <source>
        <strain evidence="5">JF 03-4F</strain>
    </source>
</reference>
<keyword evidence="6" id="KW-1185">Reference proteome</keyword>
<organism evidence="5 6">
    <name type="scientific">Exophiala viscosa</name>
    <dbReference type="NCBI Taxonomy" id="2486360"/>
    <lineage>
        <taxon>Eukaryota</taxon>
        <taxon>Fungi</taxon>
        <taxon>Dikarya</taxon>
        <taxon>Ascomycota</taxon>
        <taxon>Pezizomycotina</taxon>
        <taxon>Eurotiomycetes</taxon>
        <taxon>Chaetothyriomycetidae</taxon>
        <taxon>Chaetothyriales</taxon>
        <taxon>Herpotrichiellaceae</taxon>
        <taxon>Exophiala</taxon>
    </lineage>
</organism>
<keyword evidence="3" id="KW-1133">Transmembrane helix</keyword>
<feature type="transmembrane region" description="Helical" evidence="3">
    <location>
        <begin position="110"/>
        <end position="132"/>
    </location>
</feature>
<comment type="subcellular location">
    <subcellularLocation>
        <location evidence="1">Membrane</location>
        <topology evidence="1">Multi-pass membrane protein</topology>
    </subcellularLocation>
</comment>
<dbReference type="InterPro" id="IPR020846">
    <property type="entry name" value="MFS_dom"/>
</dbReference>
<dbReference type="Pfam" id="PF07690">
    <property type="entry name" value="MFS_1"/>
    <property type="match status" value="1"/>
</dbReference>
<dbReference type="GO" id="GO:0022857">
    <property type="term" value="F:transmembrane transporter activity"/>
    <property type="evidence" value="ECO:0007669"/>
    <property type="project" value="InterPro"/>
</dbReference>
<dbReference type="InterPro" id="IPR011701">
    <property type="entry name" value="MFS"/>
</dbReference>
<keyword evidence="3" id="KW-0472">Membrane</keyword>
<feature type="transmembrane region" description="Helical" evidence="3">
    <location>
        <begin position="144"/>
        <end position="165"/>
    </location>
</feature>
<dbReference type="PANTHER" id="PTHR11360">
    <property type="entry name" value="MONOCARBOXYLATE TRANSPORTER"/>
    <property type="match status" value="1"/>
</dbReference>
<protein>
    <submittedName>
        <fullName evidence="5">MFS general substrate transporter</fullName>
    </submittedName>
</protein>
<feature type="transmembrane region" description="Helical" evidence="3">
    <location>
        <begin position="300"/>
        <end position="322"/>
    </location>
</feature>
<evidence type="ECO:0000256" key="3">
    <source>
        <dbReference type="SAM" id="Phobius"/>
    </source>
</evidence>
<evidence type="ECO:0000313" key="6">
    <source>
        <dbReference type="Proteomes" id="UP001203852"/>
    </source>
</evidence>
<feature type="domain" description="Major facilitator superfamily (MFS) profile" evidence="4">
    <location>
        <begin position="45"/>
        <end position="436"/>
    </location>
</feature>
<dbReference type="SUPFAM" id="SSF103473">
    <property type="entry name" value="MFS general substrate transporter"/>
    <property type="match status" value="1"/>
</dbReference>
<feature type="transmembrane region" description="Helical" evidence="3">
    <location>
        <begin position="202"/>
        <end position="222"/>
    </location>
</feature>
<dbReference type="AlphaFoldDB" id="A0AAN6IBV5"/>
<dbReference type="GO" id="GO:0016020">
    <property type="term" value="C:membrane"/>
    <property type="evidence" value="ECO:0007669"/>
    <property type="project" value="UniProtKB-SubCell"/>
</dbReference>
<accession>A0AAN6IBV5</accession>
<feature type="transmembrane region" description="Helical" evidence="3">
    <location>
        <begin position="354"/>
        <end position="373"/>
    </location>
</feature>
<evidence type="ECO:0000256" key="2">
    <source>
        <dbReference type="ARBA" id="ARBA00006727"/>
    </source>
</evidence>
<dbReference type="InterPro" id="IPR036259">
    <property type="entry name" value="MFS_trans_sf"/>
</dbReference>
<dbReference type="Gene3D" id="1.20.1250.20">
    <property type="entry name" value="MFS general substrate transporter like domains"/>
    <property type="match status" value="2"/>
</dbReference>
<name>A0AAN6IBV5_9EURO</name>
<feature type="transmembrane region" description="Helical" evidence="3">
    <location>
        <begin position="51"/>
        <end position="72"/>
    </location>
</feature>
<evidence type="ECO:0000313" key="5">
    <source>
        <dbReference type="EMBL" id="KAI1609999.1"/>
    </source>
</evidence>
<evidence type="ECO:0000259" key="4">
    <source>
        <dbReference type="PROSITE" id="PS50850"/>
    </source>
</evidence>
<sequence length="436" mass="46987">MSKEDIHVNRVDDVEHGEQKTQDSLDILKDPVITAFPDGGFRAWLTVAGSFSVLFVASGFTYGYGIFISYYSTNMLKDHTISQISWIGSSAPFIHSVIGVPVGNAYDAGYFRHLMIGGSLLYVVAIMLLSICSKYYQVFLCQGVLVGVATGLIYQPSVTILSHYFSKRRALVMGIAASGASLGGVIYPILLNRLFVRMGFAWGVRTAGFMIAGILVLGNLAMTTRLPTRHRGTATVHAASDDVVNSVVPESIPSFNYRSLGEPTYLFTIVGCAMIMMGISLPFSYLQVFALTHQAISNDLAFYVLGIMMSGSVFGAIFWAYLADKLGVLNIVIFTTTISAALQFSLLGASHSGSVIAVGVLYGFFSSAFQAMLGPIFSRVSTTVTEIGHRMGFGFLVIGIGSLIGPPIQGALLGKNQMHFGWWKALLFAAVSLTDQ</sequence>
<evidence type="ECO:0000256" key="1">
    <source>
        <dbReference type="ARBA" id="ARBA00004141"/>
    </source>
</evidence>